<reference evidence="2 3" key="1">
    <citation type="submission" date="2024-09" db="EMBL/GenBank/DDBJ databases">
        <authorList>
            <person name="Sun Q."/>
            <person name="Mori K."/>
        </authorList>
    </citation>
    <scope>NUCLEOTIDE SEQUENCE [LARGE SCALE GENOMIC DNA]</scope>
    <source>
        <strain evidence="2 3">JCM 13503</strain>
    </source>
</reference>
<proteinExistence type="predicted"/>
<comment type="caution">
    <text evidence="2">The sequence shown here is derived from an EMBL/GenBank/DDBJ whole genome shotgun (WGS) entry which is preliminary data.</text>
</comment>
<dbReference type="PROSITE" id="PS51257">
    <property type="entry name" value="PROKAR_LIPOPROTEIN"/>
    <property type="match status" value="1"/>
</dbReference>
<feature type="chain" id="PRO_5046555286" description="Lipoprotein" evidence="1">
    <location>
        <begin position="28"/>
        <end position="222"/>
    </location>
</feature>
<sequence length="222" mass="24039">MMYTKRFVPLLLLSLLVACGTPQPAYISVVDQIKAAKKEGGALAYSVEQSLSSSFTQQSLRPLDIPNSSKNALLKLRTDVIAKFPSIINQRVWLVETGQLVPSSEKSNVTKDMIGLFVLGTSDVDIRFRQVWVATITVNLRTQEILNTAIAPDLKTEYGATGDLYRTPDGASPLFRFLVTGDSGASENTVRQMSLGQIPAPLDAIGSAGFNSDGSERAPNLF</sequence>
<feature type="signal peptide" evidence="1">
    <location>
        <begin position="1"/>
        <end position="27"/>
    </location>
</feature>
<accession>A0ABV6B1T2</accession>
<evidence type="ECO:0008006" key="4">
    <source>
        <dbReference type="Google" id="ProtNLM"/>
    </source>
</evidence>
<evidence type="ECO:0000313" key="3">
    <source>
        <dbReference type="Proteomes" id="UP001589733"/>
    </source>
</evidence>
<evidence type="ECO:0000256" key="1">
    <source>
        <dbReference type="SAM" id="SignalP"/>
    </source>
</evidence>
<keyword evidence="3" id="KW-1185">Reference proteome</keyword>
<dbReference type="Proteomes" id="UP001589733">
    <property type="component" value="Unassembled WGS sequence"/>
</dbReference>
<evidence type="ECO:0000313" key="2">
    <source>
        <dbReference type="EMBL" id="MFB9992831.1"/>
    </source>
</evidence>
<keyword evidence="1" id="KW-0732">Signal</keyword>
<gene>
    <name evidence="2" type="ORF">ACFFLM_12715</name>
</gene>
<dbReference type="RefSeq" id="WP_380010450.1">
    <property type="nucleotide sequence ID" value="NZ_JBHLYR010000038.1"/>
</dbReference>
<name>A0ABV6B1T2_9DEIO</name>
<organism evidence="2 3">
    <name type="scientific">Deinococcus oregonensis</name>
    <dbReference type="NCBI Taxonomy" id="1805970"/>
    <lineage>
        <taxon>Bacteria</taxon>
        <taxon>Thermotogati</taxon>
        <taxon>Deinococcota</taxon>
        <taxon>Deinococci</taxon>
        <taxon>Deinococcales</taxon>
        <taxon>Deinococcaceae</taxon>
        <taxon>Deinococcus</taxon>
    </lineage>
</organism>
<dbReference type="EMBL" id="JBHLYR010000038">
    <property type="protein sequence ID" value="MFB9992831.1"/>
    <property type="molecule type" value="Genomic_DNA"/>
</dbReference>
<protein>
    <recommendedName>
        <fullName evidence="4">Lipoprotein</fullName>
    </recommendedName>
</protein>